<dbReference type="Pfam" id="PF08797">
    <property type="entry name" value="HIRAN"/>
    <property type="match status" value="1"/>
</dbReference>
<evidence type="ECO:0000256" key="2">
    <source>
        <dbReference type="ARBA" id="ARBA00022801"/>
    </source>
</evidence>
<reference evidence="4" key="1">
    <citation type="submission" date="2018-12" db="EMBL/GenBank/DDBJ databases">
        <authorList>
            <consortium name="NARMS: The National Antimicrobial Resistance Monitoring System"/>
        </authorList>
    </citation>
    <scope>NUCLEOTIDE SEQUENCE</scope>
    <source>
        <strain evidence="4">FSIS11816501</strain>
    </source>
</reference>
<feature type="domain" description="HIRAN" evidence="3">
    <location>
        <begin position="140"/>
        <end position="220"/>
    </location>
</feature>
<organism evidence="4">
    <name type="scientific">Salmonella enterica</name>
    <name type="common">Salmonella choleraesuis</name>
    <dbReference type="NCBI Taxonomy" id="28901"/>
    <lineage>
        <taxon>Bacteria</taxon>
        <taxon>Pseudomonadati</taxon>
        <taxon>Pseudomonadota</taxon>
        <taxon>Gammaproteobacteria</taxon>
        <taxon>Enterobacterales</taxon>
        <taxon>Enterobacteriaceae</taxon>
        <taxon>Salmonella</taxon>
    </lineage>
</organism>
<comment type="caution">
    <text evidence="4">The sequence shown here is derived from an EMBL/GenBank/DDBJ whole genome shotgun (WGS) entry which is preliminary data.</text>
</comment>
<protein>
    <recommendedName>
        <fullName evidence="3">HIRAN domain-containing protein</fullName>
    </recommendedName>
</protein>
<evidence type="ECO:0000313" key="4">
    <source>
        <dbReference type="EMBL" id="EAN7549678.1"/>
    </source>
</evidence>
<keyword evidence="1" id="KW-0479">Metal-binding</keyword>
<dbReference type="InterPro" id="IPR014905">
    <property type="entry name" value="HIRAN"/>
</dbReference>
<accession>A0A5T3RUI3</accession>
<dbReference type="AlphaFoldDB" id="A0A5T3RUI3"/>
<evidence type="ECO:0000256" key="1">
    <source>
        <dbReference type="ARBA" id="ARBA00022723"/>
    </source>
</evidence>
<sequence length="234" mass="26442">MTILIENIPMPSRLLLTWQPVDGGSRYVVGELLQDESEGYEFNYLTDSKDFAKARDNGFRGFPAFDIKVATHRKDVMQTFSRRLPSRKREDFDDYLLTFRLPADFRENDFVLLACTGGKVASDGFYFVPDLSSVRPPFDYVMEVAGTRHMIKEGRLALDEISIGDEVILRNEDTNTVDPLAILVTKNDNHLGYVNKALCAALRDLSKNHDVSGVVVRKNGSSDRPLIYAKVSVR</sequence>
<dbReference type="GO" id="GO:0016818">
    <property type="term" value="F:hydrolase activity, acting on acid anhydrides, in phosphorus-containing anhydrides"/>
    <property type="evidence" value="ECO:0007669"/>
    <property type="project" value="InterPro"/>
</dbReference>
<dbReference type="GO" id="GO:0003676">
    <property type="term" value="F:nucleic acid binding"/>
    <property type="evidence" value="ECO:0007669"/>
    <property type="project" value="InterPro"/>
</dbReference>
<gene>
    <name evidence="4" type="ORF">ELM44_18120</name>
</gene>
<dbReference type="EMBL" id="AACZBS010000012">
    <property type="protein sequence ID" value="EAN7549678.1"/>
    <property type="molecule type" value="Genomic_DNA"/>
</dbReference>
<dbReference type="RefSeq" id="WP_000153828.1">
    <property type="nucleotide sequence ID" value="NZ_JBNFZB010000031.1"/>
</dbReference>
<name>A0A5T3RUI3_SALER</name>
<dbReference type="Gene3D" id="3.30.70.2330">
    <property type="match status" value="1"/>
</dbReference>
<proteinExistence type="predicted"/>
<dbReference type="GO" id="GO:0008270">
    <property type="term" value="F:zinc ion binding"/>
    <property type="evidence" value="ECO:0007669"/>
    <property type="project" value="InterPro"/>
</dbReference>
<evidence type="ECO:0000259" key="3">
    <source>
        <dbReference type="Pfam" id="PF08797"/>
    </source>
</evidence>
<keyword evidence="2" id="KW-0378">Hydrolase</keyword>